<keyword evidence="2" id="KW-1185">Reference proteome</keyword>
<sequence>MYMMRQSCQTSISCVEVEYLLKAHESCLTTLIENVDMRNDERVTNQCRTFDYEISKIHDVVKDRREIFEKLVYETEASLEFKVKDLRDLISTKVKKLDNYCVSVNKKVDVVASERTRLIEYLTAFNKDYYNDLKDKTEKDVKVFEKIENFLSG</sequence>
<dbReference type="Proteomes" id="UP001177003">
    <property type="component" value="Chromosome 4"/>
</dbReference>
<protein>
    <submittedName>
        <fullName evidence="1">Uncharacterized protein</fullName>
    </submittedName>
</protein>
<accession>A0AA35YXN1</accession>
<dbReference type="AlphaFoldDB" id="A0AA35YXN1"/>
<organism evidence="1 2">
    <name type="scientific">Lactuca saligna</name>
    <name type="common">Willowleaf lettuce</name>
    <dbReference type="NCBI Taxonomy" id="75948"/>
    <lineage>
        <taxon>Eukaryota</taxon>
        <taxon>Viridiplantae</taxon>
        <taxon>Streptophyta</taxon>
        <taxon>Embryophyta</taxon>
        <taxon>Tracheophyta</taxon>
        <taxon>Spermatophyta</taxon>
        <taxon>Magnoliopsida</taxon>
        <taxon>eudicotyledons</taxon>
        <taxon>Gunneridae</taxon>
        <taxon>Pentapetalae</taxon>
        <taxon>asterids</taxon>
        <taxon>campanulids</taxon>
        <taxon>Asterales</taxon>
        <taxon>Asteraceae</taxon>
        <taxon>Cichorioideae</taxon>
        <taxon>Cichorieae</taxon>
        <taxon>Lactucinae</taxon>
        <taxon>Lactuca</taxon>
    </lineage>
</organism>
<reference evidence="1" key="1">
    <citation type="submission" date="2023-04" db="EMBL/GenBank/DDBJ databases">
        <authorList>
            <person name="Vijverberg K."/>
            <person name="Xiong W."/>
            <person name="Schranz E."/>
        </authorList>
    </citation>
    <scope>NUCLEOTIDE SEQUENCE</scope>
</reference>
<name>A0AA35YXN1_LACSI</name>
<gene>
    <name evidence="1" type="ORF">LSALG_LOCUS21836</name>
</gene>
<dbReference type="EMBL" id="OX465080">
    <property type="protein sequence ID" value="CAI9282186.1"/>
    <property type="molecule type" value="Genomic_DNA"/>
</dbReference>
<proteinExistence type="predicted"/>
<evidence type="ECO:0000313" key="1">
    <source>
        <dbReference type="EMBL" id="CAI9282186.1"/>
    </source>
</evidence>
<evidence type="ECO:0000313" key="2">
    <source>
        <dbReference type="Proteomes" id="UP001177003"/>
    </source>
</evidence>